<dbReference type="GO" id="GO:0005986">
    <property type="term" value="P:sucrose biosynthetic process"/>
    <property type="evidence" value="ECO:0007669"/>
    <property type="project" value="InterPro"/>
</dbReference>
<gene>
    <name evidence="1" type="ORF">RchiOBHm_Chr2g0130591</name>
</gene>
<protein>
    <submittedName>
        <fullName evidence="1">Putative sucrose-phosphate phosphatase</fullName>
        <ecNumber evidence="1">3.1.3.24</ecNumber>
    </submittedName>
</protein>
<evidence type="ECO:0000313" key="1">
    <source>
        <dbReference type="EMBL" id="PRQ50205.1"/>
    </source>
</evidence>
<keyword evidence="1" id="KW-0378">Hydrolase</keyword>
<dbReference type="EMBL" id="PDCK01000040">
    <property type="protein sequence ID" value="PRQ50205.1"/>
    <property type="molecule type" value="Genomic_DNA"/>
</dbReference>
<evidence type="ECO:0000313" key="2">
    <source>
        <dbReference type="Proteomes" id="UP000238479"/>
    </source>
</evidence>
<dbReference type="AlphaFoldDB" id="A0A2P6RUU8"/>
<dbReference type="GO" id="GO:0050307">
    <property type="term" value="F:sucrose-phosphate phosphatase activity"/>
    <property type="evidence" value="ECO:0007669"/>
    <property type="project" value="UniProtKB-EC"/>
</dbReference>
<keyword evidence="2" id="KW-1185">Reference proteome</keyword>
<dbReference type="EC" id="3.1.3.24" evidence="1"/>
<dbReference type="Gramene" id="PRQ50205">
    <property type="protein sequence ID" value="PRQ50205"/>
    <property type="gene ID" value="RchiOBHm_Chr2g0130591"/>
</dbReference>
<dbReference type="PANTHER" id="PTHR46521:SF8">
    <property type="entry name" value="SUCROSE-PHOSPHATASE 3A-RELATED"/>
    <property type="match status" value="1"/>
</dbReference>
<dbReference type="Proteomes" id="UP000238479">
    <property type="component" value="Chromosome 2"/>
</dbReference>
<name>A0A2P6RUU8_ROSCH</name>
<dbReference type="InterPro" id="IPR051518">
    <property type="entry name" value="Sucrose_Phosphatase"/>
</dbReference>
<organism evidence="1 2">
    <name type="scientific">Rosa chinensis</name>
    <name type="common">China rose</name>
    <dbReference type="NCBI Taxonomy" id="74649"/>
    <lineage>
        <taxon>Eukaryota</taxon>
        <taxon>Viridiplantae</taxon>
        <taxon>Streptophyta</taxon>
        <taxon>Embryophyta</taxon>
        <taxon>Tracheophyta</taxon>
        <taxon>Spermatophyta</taxon>
        <taxon>Magnoliopsida</taxon>
        <taxon>eudicotyledons</taxon>
        <taxon>Gunneridae</taxon>
        <taxon>Pentapetalae</taxon>
        <taxon>rosids</taxon>
        <taxon>fabids</taxon>
        <taxon>Rosales</taxon>
        <taxon>Rosaceae</taxon>
        <taxon>Rosoideae</taxon>
        <taxon>Rosoideae incertae sedis</taxon>
        <taxon>Rosa</taxon>
    </lineage>
</organism>
<dbReference type="PANTHER" id="PTHR46521">
    <property type="entry name" value="SUCROSE-PHOSPHATASE 2-RELATED"/>
    <property type="match status" value="1"/>
</dbReference>
<comment type="caution">
    <text evidence="1">The sequence shown here is derived from an EMBL/GenBank/DDBJ whole genome shotgun (WGS) entry which is preliminary data.</text>
</comment>
<reference evidence="1 2" key="1">
    <citation type="journal article" date="2018" name="Nat. Genet.">
        <title>The Rosa genome provides new insights in the design of modern roses.</title>
        <authorList>
            <person name="Bendahmane M."/>
        </authorList>
    </citation>
    <scope>NUCLEOTIDE SEQUENCE [LARGE SCALE GENOMIC DNA]</scope>
    <source>
        <strain evidence="2">cv. Old Blush</strain>
    </source>
</reference>
<accession>A0A2P6RUU8</accession>
<dbReference type="STRING" id="74649.A0A2P6RUU8"/>
<proteinExistence type="predicted"/>
<dbReference type="OMA" id="FYGRWRR"/>
<sequence>MDRRAFGLADDICAAGILQAIGNFHFGPNVSPRDIKDFQKCKVNIFSLAYEVVKFYLFYGKAAAKSCGGH</sequence>